<keyword evidence="7" id="KW-1185">Reference proteome</keyword>
<comment type="similarity">
    <text evidence="2">Belongs to the bacterial solute-binding protein SsuA/TauA family.</text>
</comment>
<feature type="signal peptide" evidence="4">
    <location>
        <begin position="1"/>
        <end position="19"/>
    </location>
</feature>
<dbReference type="RefSeq" id="WP_241915477.1">
    <property type="nucleotide sequence ID" value="NZ_CP093327.1"/>
</dbReference>
<protein>
    <submittedName>
        <fullName evidence="6">ABC transporter substrate-binding protein</fullName>
    </submittedName>
</protein>
<dbReference type="PROSITE" id="PS51257">
    <property type="entry name" value="PROKAR_LIPOPROTEIN"/>
    <property type="match status" value="1"/>
</dbReference>
<accession>A0ABY3WF02</accession>
<evidence type="ECO:0000256" key="2">
    <source>
        <dbReference type="ARBA" id="ARBA00010742"/>
    </source>
</evidence>
<evidence type="ECO:0000256" key="1">
    <source>
        <dbReference type="ARBA" id="ARBA00004418"/>
    </source>
</evidence>
<dbReference type="Proteomes" id="UP000829069">
    <property type="component" value="Plasmid p1"/>
</dbReference>
<evidence type="ECO:0000259" key="5">
    <source>
        <dbReference type="Pfam" id="PF09084"/>
    </source>
</evidence>
<organism evidence="6 7">
    <name type="scientific">Arthrobacter sulfonylureivorans</name>
    <dbReference type="NCBI Taxonomy" id="2486855"/>
    <lineage>
        <taxon>Bacteria</taxon>
        <taxon>Bacillati</taxon>
        <taxon>Actinomycetota</taxon>
        <taxon>Actinomycetes</taxon>
        <taxon>Micrococcales</taxon>
        <taxon>Micrococcaceae</taxon>
        <taxon>Arthrobacter</taxon>
    </lineage>
</organism>
<dbReference type="PANTHER" id="PTHR30024:SF47">
    <property type="entry name" value="TAURINE-BINDING PERIPLASMIC PROTEIN"/>
    <property type="match status" value="1"/>
</dbReference>
<keyword evidence="3 4" id="KW-0732">Signal</keyword>
<evidence type="ECO:0000256" key="4">
    <source>
        <dbReference type="SAM" id="SignalP"/>
    </source>
</evidence>
<evidence type="ECO:0000313" key="6">
    <source>
        <dbReference type="EMBL" id="UNK47778.1"/>
    </source>
</evidence>
<sequence length="324" mass="33280">MTGRYLKPMVALASLSVLALTGCAATSTPAVSEDSPAGGELTTMSVAILPGQSVAVLQLGDEQGYFEDEGLELDLQLANVGSSIVTGVMQGSYLVGNASPVAILTAASQGAPLKYVSASSVVHDGAPYTASVVTDDPSIKSFKDLAGKTVGINAVKGGLDVCLQAALKANGLSTDAASPLELPPPQTLAAIEQDQVDAGILFEPFGSAAVAAGLTKIGDACAEGQPDGTPFGIFFASEAATTERADDLDGFKRAWAKSVEYTNANPELLKEQSAKLSDGALKPEDMFMMRDASEASSEVLEELVDNMVEFGVIGSVESVEGFFE</sequence>
<proteinExistence type="inferred from homology"/>
<evidence type="ECO:0000256" key="3">
    <source>
        <dbReference type="ARBA" id="ARBA00022729"/>
    </source>
</evidence>
<gene>
    <name evidence="6" type="ORF">MNQ99_18820</name>
</gene>
<dbReference type="Gene3D" id="3.40.190.10">
    <property type="entry name" value="Periplasmic binding protein-like II"/>
    <property type="match status" value="2"/>
</dbReference>
<reference evidence="6 7" key="1">
    <citation type="submission" date="2022-03" db="EMBL/GenBank/DDBJ databases">
        <title>Isotopic signatures of nitrous oxide derived from detoxification processes.</title>
        <authorList>
            <person name="Behrendt U."/>
            <person name="Buchen C."/>
            <person name="Well R."/>
            <person name="Ulrich A."/>
            <person name="Rohe L."/>
            <person name="Kolb S."/>
            <person name="Schloter M."/>
            <person name="Horn M.A."/>
            <person name="Augustin J."/>
        </authorList>
    </citation>
    <scope>NUCLEOTIDE SEQUENCE [LARGE SCALE GENOMIC DNA]</scope>
    <source>
        <strain evidence="6 7">S4-C24</strain>
        <plasmid evidence="6 7">p1</plasmid>
    </source>
</reference>
<feature type="chain" id="PRO_5046957739" evidence="4">
    <location>
        <begin position="20"/>
        <end position="324"/>
    </location>
</feature>
<dbReference type="Pfam" id="PF09084">
    <property type="entry name" value="NMT1"/>
    <property type="match status" value="1"/>
</dbReference>
<comment type="subcellular location">
    <subcellularLocation>
        <location evidence="1">Periplasm</location>
    </subcellularLocation>
</comment>
<dbReference type="EMBL" id="CP093327">
    <property type="protein sequence ID" value="UNK47778.1"/>
    <property type="molecule type" value="Genomic_DNA"/>
</dbReference>
<name>A0ABY3WF02_9MICC</name>
<keyword evidence="6" id="KW-0614">Plasmid</keyword>
<feature type="domain" description="SsuA/THI5-like" evidence="5">
    <location>
        <begin position="57"/>
        <end position="267"/>
    </location>
</feature>
<geneLocation type="plasmid" evidence="6 7">
    <name>p1</name>
</geneLocation>
<dbReference type="PANTHER" id="PTHR30024">
    <property type="entry name" value="ALIPHATIC SULFONATES-BINDING PROTEIN-RELATED"/>
    <property type="match status" value="1"/>
</dbReference>
<dbReference type="SUPFAM" id="SSF53850">
    <property type="entry name" value="Periplasmic binding protein-like II"/>
    <property type="match status" value="1"/>
</dbReference>
<dbReference type="InterPro" id="IPR015168">
    <property type="entry name" value="SsuA/THI5"/>
</dbReference>
<evidence type="ECO:0000313" key="7">
    <source>
        <dbReference type="Proteomes" id="UP000829069"/>
    </source>
</evidence>